<evidence type="ECO:0000313" key="2">
    <source>
        <dbReference type="Proteomes" id="UP001381693"/>
    </source>
</evidence>
<dbReference type="EMBL" id="JAXCGZ010000106">
    <property type="protein sequence ID" value="KAK7086685.1"/>
    <property type="molecule type" value="Genomic_DNA"/>
</dbReference>
<proteinExistence type="predicted"/>
<dbReference type="Proteomes" id="UP001381693">
    <property type="component" value="Unassembled WGS sequence"/>
</dbReference>
<reference evidence="1 2" key="1">
    <citation type="submission" date="2023-11" db="EMBL/GenBank/DDBJ databases">
        <title>Halocaridina rubra genome assembly.</title>
        <authorList>
            <person name="Smith C."/>
        </authorList>
    </citation>
    <scope>NUCLEOTIDE SEQUENCE [LARGE SCALE GENOMIC DNA]</scope>
    <source>
        <strain evidence="1">EP-1</strain>
        <tissue evidence="1">Whole</tissue>
    </source>
</reference>
<dbReference type="InterPro" id="IPR036610">
    <property type="entry name" value="PEBP-like_sf"/>
</dbReference>
<dbReference type="SUPFAM" id="SSF49777">
    <property type="entry name" value="PEBP-like"/>
    <property type="match status" value="1"/>
</dbReference>
<comment type="caution">
    <text evidence="1">The sequence shown here is derived from an EMBL/GenBank/DDBJ whole genome shotgun (WGS) entry which is preliminary data.</text>
</comment>
<dbReference type="CDD" id="cd00866">
    <property type="entry name" value="PEBP_euk"/>
    <property type="match status" value="1"/>
</dbReference>
<dbReference type="PANTHER" id="PTHR11362:SF152">
    <property type="entry name" value="ODORANT-BINDING PROTEIN A5-LIKE PROTEIN"/>
    <property type="match status" value="1"/>
</dbReference>
<evidence type="ECO:0000313" key="1">
    <source>
        <dbReference type="EMBL" id="KAK7086685.1"/>
    </source>
</evidence>
<keyword evidence="2" id="KW-1185">Reference proteome</keyword>
<protein>
    <recommendedName>
        <fullName evidence="3">Phosphatidylethanolamine-binding protein</fullName>
    </recommendedName>
</protein>
<dbReference type="PANTHER" id="PTHR11362">
    <property type="entry name" value="PHOSPHATIDYLETHANOLAMINE-BINDING PROTEIN"/>
    <property type="match status" value="1"/>
</dbReference>
<evidence type="ECO:0008006" key="3">
    <source>
        <dbReference type="Google" id="ProtNLM"/>
    </source>
</evidence>
<sequence length="182" mass="20255">MSEALHDHEVIPDVVDIVPSEVLKIKYGSLDVSNGNVLTPTQVFNPPTMISWAADSSAFYTLCMTDPDAPNRQDPNLGEVLHWLIVNVPGNDLTKGETIVEYVGSGPRKGTGLHRYVFLAYKQPGSITCTEPKIPKTSRQNRIKFSIRRFSEKYGLSLVAANFYQAEYDETTHKVHEQMGSA</sequence>
<accession>A0AAN9AGU9</accession>
<name>A0AAN9AGU9_HALRR</name>
<dbReference type="Pfam" id="PF01161">
    <property type="entry name" value="PBP"/>
    <property type="match status" value="1"/>
</dbReference>
<dbReference type="InterPro" id="IPR035810">
    <property type="entry name" value="PEBP_euk"/>
</dbReference>
<organism evidence="1 2">
    <name type="scientific">Halocaridina rubra</name>
    <name type="common">Hawaiian red shrimp</name>
    <dbReference type="NCBI Taxonomy" id="373956"/>
    <lineage>
        <taxon>Eukaryota</taxon>
        <taxon>Metazoa</taxon>
        <taxon>Ecdysozoa</taxon>
        <taxon>Arthropoda</taxon>
        <taxon>Crustacea</taxon>
        <taxon>Multicrustacea</taxon>
        <taxon>Malacostraca</taxon>
        <taxon>Eumalacostraca</taxon>
        <taxon>Eucarida</taxon>
        <taxon>Decapoda</taxon>
        <taxon>Pleocyemata</taxon>
        <taxon>Caridea</taxon>
        <taxon>Atyoidea</taxon>
        <taxon>Atyidae</taxon>
        <taxon>Halocaridina</taxon>
    </lineage>
</organism>
<dbReference type="AlphaFoldDB" id="A0AAN9AGU9"/>
<dbReference type="Gene3D" id="3.90.280.10">
    <property type="entry name" value="PEBP-like"/>
    <property type="match status" value="1"/>
</dbReference>
<gene>
    <name evidence="1" type="ORF">SK128_003258</name>
</gene>
<dbReference type="InterPro" id="IPR008914">
    <property type="entry name" value="PEBP"/>
</dbReference>